<sequence length="126" mass="13401">MSTLPPLPGPESGAHRLLKARRRLLVYVASLAVVVVAGIGIKALMKDDTEALKAGDCFRNNGTEDEPETERLDCSDKNAEYKVIKVVEDGVTSLACSDVPGSTGALSQFGTRAGEKTFAICFRTVS</sequence>
<organism evidence="2 3">
    <name type="scientific">Streptomyces cacaoi</name>
    <dbReference type="NCBI Taxonomy" id="1898"/>
    <lineage>
        <taxon>Bacteria</taxon>
        <taxon>Bacillati</taxon>
        <taxon>Actinomycetota</taxon>
        <taxon>Actinomycetes</taxon>
        <taxon>Kitasatosporales</taxon>
        <taxon>Streptomycetaceae</taxon>
        <taxon>Streptomyces</taxon>
    </lineage>
</organism>
<evidence type="ECO:0000313" key="3">
    <source>
        <dbReference type="Proteomes" id="UP000319210"/>
    </source>
</evidence>
<keyword evidence="3" id="KW-1185">Reference proteome</keyword>
<proteinExistence type="predicted"/>
<dbReference type="OrthoDB" id="3854979at2"/>
<feature type="transmembrane region" description="Helical" evidence="1">
    <location>
        <begin position="24"/>
        <end position="45"/>
    </location>
</feature>
<comment type="caution">
    <text evidence="2">The sequence shown here is derived from an EMBL/GenBank/DDBJ whole genome shotgun (WGS) entry which is preliminary data.</text>
</comment>
<dbReference type="RefSeq" id="WP_086814067.1">
    <property type="nucleotide sequence ID" value="NZ_BJMM01000009.1"/>
</dbReference>
<evidence type="ECO:0000313" key="2">
    <source>
        <dbReference type="EMBL" id="GEB49914.1"/>
    </source>
</evidence>
<keyword evidence="1" id="KW-0812">Transmembrane</keyword>
<keyword evidence="1" id="KW-1133">Transmembrane helix</keyword>
<evidence type="ECO:0000256" key="1">
    <source>
        <dbReference type="SAM" id="Phobius"/>
    </source>
</evidence>
<dbReference type="AlphaFoldDB" id="A0A4Y3QWZ8"/>
<dbReference type="EMBL" id="BJMM01000009">
    <property type="protein sequence ID" value="GEB49914.1"/>
    <property type="molecule type" value="Genomic_DNA"/>
</dbReference>
<keyword evidence="1" id="KW-0472">Membrane</keyword>
<dbReference type="Proteomes" id="UP000319210">
    <property type="component" value="Unassembled WGS sequence"/>
</dbReference>
<accession>A0A4Y3QWZ8</accession>
<name>A0A4Y3QWZ8_STRCI</name>
<gene>
    <name evidence="2" type="ORF">SCA03_24650</name>
</gene>
<reference evidence="2 3" key="1">
    <citation type="submission" date="2019-06" db="EMBL/GenBank/DDBJ databases">
        <title>Whole genome shotgun sequence of Streptomyces cacaoi subsp. cacaoi NBRC 12748.</title>
        <authorList>
            <person name="Hosoyama A."/>
            <person name="Uohara A."/>
            <person name="Ohji S."/>
            <person name="Ichikawa N."/>
        </authorList>
    </citation>
    <scope>NUCLEOTIDE SEQUENCE [LARGE SCALE GENOMIC DNA]</scope>
    <source>
        <strain evidence="2 3">NBRC 12748</strain>
    </source>
</reference>
<protein>
    <submittedName>
        <fullName evidence="2">Uncharacterized protein</fullName>
    </submittedName>
</protein>